<sequence>MQKIIMTDEAVQVKEKFFVAGLITSGEFQKCRFLVVKLHNSFPGHYERPEIRPMLNVEWEEFLTKLKRRYGDGMWGITRSVVVFNNDEFLGDDKTLVNYVLKKYQFSFSFDWYEVGKCHLIDTFQNIMDKFRNLTYMTIAINGRVVGSLLFELYSDVVPLACENFLNKCKDPVAGYSGTPVHRIVKNSWIQCGGWNIPEKPMRCENYVVPHDRRGILCTTNDGRHKNNTSQFFITLAPTPWMDGRYVAFGQLLQGEEVLKHIEAVPTYYEAPKYPITIELSGEVTLDRIPDYLTSNQREEFKALLPSIFLDSLLGPRSDYDKVPEPMSKFDLTRYKKGMYGLRTDMKSYLPFAHLPDYLMPHGGSENGSDTTADDFPDIASVVKSYVYPRIRNFFRSFTLPNLSDTTV</sequence>
<feature type="domain" description="PPIase cyclophilin-type" evidence="1">
    <location>
        <begin position="136"/>
        <end position="283"/>
    </location>
</feature>
<dbReference type="AlphaFoldDB" id="A0A9P0GBC7"/>
<dbReference type="OrthoDB" id="408413at2759"/>
<protein>
    <recommendedName>
        <fullName evidence="1">PPIase cyclophilin-type domain-containing protein</fullName>
    </recommendedName>
</protein>
<evidence type="ECO:0000259" key="1">
    <source>
        <dbReference type="PROSITE" id="PS50072"/>
    </source>
</evidence>
<organism evidence="2 3">
    <name type="scientific">Psylliodes chrysocephalus</name>
    <dbReference type="NCBI Taxonomy" id="3402493"/>
    <lineage>
        <taxon>Eukaryota</taxon>
        <taxon>Metazoa</taxon>
        <taxon>Ecdysozoa</taxon>
        <taxon>Arthropoda</taxon>
        <taxon>Hexapoda</taxon>
        <taxon>Insecta</taxon>
        <taxon>Pterygota</taxon>
        <taxon>Neoptera</taxon>
        <taxon>Endopterygota</taxon>
        <taxon>Coleoptera</taxon>
        <taxon>Polyphaga</taxon>
        <taxon>Cucujiformia</taxon>
        <taxon>Chrysomeloidea</taxon>
        <taxon>Chrysomelidae</taxon>
        <taxon>Galerucinae</taxon>
        <taxon>Alticini</taxon>
        <taxon>Psylliodes</taxon>
    </lineage>
</organism>
<keyword evidence="3" id="KW-1185">Reference proteome</keyword>
<dbReference type="SUPFAM" id="SSF50891">
    <property type="entry name" value="Cyclophilin-like"/>
    <property type="match status" value="1"/>
</dbReference>
<reference evidence="2" key="1">
    <citation type="submission" date="2022-01" db="EMBL/GenBank/DDBJ databases">
        <authorList>
            <person name="King R."/>
        </authorList>
    </citation>
    <scope>NUCLEOTIDE SEQUENCE</scope>
</reference>
<dbReference type="GO" id="GO:0005737">
    <property type="term" value="C:cytoplasm"/>
    <property type="evidence" value="ECO:0007669"/>
    <property type="project" value="TreeGrafter"/>
</dbReference>
<dbReference type="EMBL" id="OV651830">
    <property type="protein sequence ID" value="CAH1104736.1"/>
    <property type="molecule type" value="Genomic_DNA"/>
</dbReference>
<dbReference type="InterPro" id="IPR029000">
    <property type="entry name" value="Cyclophilin-like_dom_sf"/>
</dbReference>
<accession>A0A9P0GBC7</accession>
<gene>
    <name evidence="2" type="ORF">PSYICH_LOCUS6041</name>
</gene>
<proteinExistence type="predicted"/>
<dbReference type="CDD" id="cd00317">
    <property type="entry name" value="cyclophilin"/>
    <property type="match status" value="1"/>
</dbReference>
<dbReference type="PRINTS" id="PR00153">
    <property type="entry name" value="CSAPPISMRASE"/>
</dbReference>
<dbReference type="PANTHER" id="PTHR11071">
    <property type="entry name" value="PEPTIDYL-PROLYL CIS-TRANS ISOMERASE"/>
    <property type="match status" value="1"/>
</dbReference>
<evidence type="ECO:0000313" key="2">
    <source>
        <dbReference type="EMBL" id="CAH1104736.1"/>
    </source>
</evidence>
<dbReference type="InterPro" id="IPR002130">
    <property type="entry name" value="Cyclophilin-type_PPIase_dom"/>
</dbReference>
<dbReference type="Gene3D" id="2.40.100.10">
    <property type="entry name" value="Cyclophilin-like"/>
    <property type="match status" value="1"/>
</dbReference>
<dbReference type="PROSITE" id="PS50072">
    <property type="entry name" value="CSA_PPIASE_2"/>
    <property type="match status" value="1"/>
</dbReference>
<dbReference type="PANTHER" id="PTHR11071:SF561">
    <property type="entry name" value="PEPTIDYL-PROLYL CIS-TRANS ISOMERASE D-RELATED"/>
    <property type="match status" value="1"/>
</dbReference>
<dbReference type="Proteomes" id="UP001153636">
    <property type="component" value="Chromosome 18"/>
</dbReference>
<evidence type="ECO:0000313" key="3">
    <source>
        <dbReference type="Proteomes" id="UP001153636"/>
    </source>
</evidence>
<name>A0A9P0GBC7_9CUCU</name>
<dbReference type="GO" id="GO:0003755">
    <property type="term" value="F:peptidyl-prolyl cis-trans isomerase activity"/>
    <property type="evidence" value="ECO:0007669"/>
    <property type="project" value="InterPro"/>
</dbReference>
<dbReference type="Pfam" id="PF00160">
    <property type="entry name" value="Pro_isomerase"/>
    <property type="match status" value="1"/>
</dbReference>